<comment type="caution">
    <text evidence="5">The sequence shown here is derived from an EMBL/GenBank/DDBJ whole genome shotgun (WGS) entry which is preliminary data.</text>
</comment>
<evidence type="ECO:0008006" key="7">
    <source>
        <dbReference type="Google" id="ProtNLM"/>
    </source>
</evidence>
<dbReference type="InterPro" id="IPR036028">
    <property type="entry name" value="SH3-like_dom_sf"/>
</dbReference>
<dbReference type="InterPro" id="IPR001452">
    <property type="entry name" value="SH3_domain"/>
</dbReference>
<evidence type="ECO:0000256" key="1">
    <source>
        <dbReference type="ARBA" id="ARBA00022443"/>
    </source>
</evidence>
<dbReference type="PANTHER" id="PTHR24416">
    <property type="entry name" value="TYROSINE-PROTEIN KINASE RECEPTOR"/>
    <property type="match status" value="1"/>
</dbReference>
<evidence type="ECO:0000259" key="4">
    <source>
        <dbReference type="PROSITE" id="PS50011"/>
    </source>
</evidence>
<dbReference type="PROSITE" id="PS50011">
    <property type="entry name" value="PROTEIN_KINASE_DOM"/>
    <property type="match status" value="1"/>
</dbReference>
<keyword evidence="1 2" id="KW-0728">SH3 domain</keyword>
<evidence type="ECO:0000313" key="6">
    <source>
        <dbReference type="Proteomes" id="UP000748531"/>
    </source>
</evidence>
<dbReference type="Gene3D" id="2.30.30.40">
    <property type="entry name" value="SH3 Domains"/>
    <property type="match status" value="1"/>
</dbReference>
<proteinExistence type="predicted"/>
<dbReference type="SMART" id="SM00326">
    <property type="entry name" value="SH3"/>
    <property type="match status" value="1"/>
</dbReference>
<reference evidence="5" key="1">
    <citation type="submission" date="2019-05" db="EMBL/GenBank/DDBJ databases">
        <title>Annotation for the trematode Paragonimus heterotremus.</title>
        <authorList>
            <person name="Choi Y.-J."/>
        </authorList>
    </citation>
    <scope>NUCLEOTIDE SEQUENCE</scope>
    <source>
        <strain evidence="5">LC</strain>
    </source>
</reference>
<organism evidence="5 6">
    <name type="scientific">Paragonimus heterotremus</name>
    <dbReference type="NCBI Taxonomy" id="100268"/>
    <lineage>
        <taxon>Eukaryota</taxon>
        <taxon>Metazoa</taxon>
        <taxon>Spiralia</taxon>
        <taxon>Lophotrochozoa</taxon>
        <taxon>Platyhelminthes</taxon>
        <taxon>Trematoda</taxon>
        <taxon>Digenea</taxon>
        <taxon>Plagiorchiida</taxon>
        <taxon>Troglotremata</taxon>
        <taxon>Troglotrematidae</taxon>
        <taxon>Paragonimus</taxon>
    </lineage>
</organism>
<evidence type="ECO:0000256" key="2">
    <source>
        <dbReference type="PROSITE-ProRule" id="PRU00192"/>
    </source>
</evidence>
<dbReference type="Gene3D" id="1.10.510.10">
    <property type="entry name" value="Transferase(Phosphotransferase) domain 1"/>
    <property type="match status" value="1"/>
</dbReference>
<sequence length="192" mass="22105">MACFQNRSAPECLRKRVFSQASDVWSWAVTCWEIWTNGAAPWPGQDARQLLSLLETGRRLAWPRSICPRRFYQIMLACWRAESKRRPTFAYLAKRLDELTSASCVVVASQTFDEADRLGLESGDVVVVLDGRPDQFWWRGQNKRTGELGAFPRSIVKRDGNLSREYYYPVFANLNILYHYGVAHVHCIDLPS</sequence>
<dbReference type="EMBL" id="LUCH01007817">
    <property type="protein sequence ID" value="KAF5396581.1"/>
    <property type="molecule type" value="Genomic_DNA"/>
</dbReference>
<dbReference type="OrthoDB" id="635774at2759"/>
<dbReference type="SUPFAM" id="SSF50044">
    <property type="entry name" value="SH3-domain"/>
    <property type="match status" value="1"/>
</dbReference>
<name>A0A8J4SRM0_9TREM</name>
<dbReference type="InterPro" id="IPR050122">
    <property type="entry name" value="RTK"/>
</dbReference>
<dbReference type="GO" id="GO:0005886">
    <property type="term" value="C:plasma membrane"/>
    <property type="evidence" value="ECO:0007669"/>
    <property type="project" value="TreeGrafter"/>
</dbReference>
<protein>
    <recommendedName>
        <fullName evidence="7">Non-specific protein-tyrosine kinase</fullName>
    </recommendedName>
</protein>
<dbReference type="GO" id="GO:0005524">
    <property type="term" value="F:ATP binding"/>
    <property type="evidence" value="ECO:0007669"/>
    <property type="project" value="InterPro"/>
</dbReference>
<dbReference type="Proteomes" id="UP000748531">
    <property type="component" value="Unassembled WGS sequence"/>
</dbReference>
<dbReference type="PANTHER" id="PTHR24416:SF600">
    <property type="entry name" value="PDGF- AND VEGF-RECEPTOR RELATED, ISOFORM J"/>
    <property type="match status" value="1"/>
</dbReference>
<dbReference type="SMART" id="SM00219">
    <property type="entry name" value="TyrKc"/>
    <property type="match status" value="1"/>
</dbReference>
<dbReference type="PROSITE" id="PS50002">
    <property type="entry name" value="SH3"/>
    <property type="match status" value="1"/>
</dbReference>
<dbReference type="InterPro" id="IPR011009">
    <property type="entry name" value="Kinase-like_dom_sf"/>
</dbReference>
<gene>
    <name evidence="5" type="ORF">PHET_10613</name>
</gene>
<dbReference type="InterPro" id="IPR001245">
    <property type="entry name" value="Ser-Thr/Tyr_kinase_cat_dom"/>
</dbReference>
<feature type="domain" description="Protein kinase" evidence="4">
    <location>
        <begin position="1"/>
        <end position="100"/>
    </location>
</feature>
<accession>A0A8J4SRM0</accession>
<dbReference type="AlphaFoldDB" id="A0A8J4SRM0"/>
<evidence type="ECO:0000313" key="5">
    <source>
        <dbReference type="EMBL" id="KAF5396581.1"/>
    </source>
</evidence>
<dbReference type="GO" id="GO:0007169">
    <property type="term" value="P:cell surface receptor protein tyrosine kinase signaling pathway"/>
    <property type="evidence" value="ECO:0007669"/>
    <property type="project" value="TreeGrafter"/>
</dbReference>
<dbReference type="Pfam" id="PF07653">
    <property type="entry name" value="SH3_2"/>
    <property type="match status" value="1"/>
</dbReference>
<dbReference type="PRINTS" id="PR00109">
    <property type="entry name" value="TYRKINASE"/>
</dbReference>
<keyword evidence="6" id="KW-1185">Reference proteome</keyword>
<evidence type="ECO:0000259" key="3">
    <source>
        <dbReference type="PROSITE" id="PS50002"/>
    </source>
</evidence>
<dbReference type="SUPFAM" id="SSF56112">
    <property type="entry name" value="Protein kinase-like (PK-like)"/>
    <property type="match status" value="1"/>
</dbReference>
<dbReference type="GO" id="GO:0004714">
    <property type="term" value="F:transmembrane receptor protein tyrosine kinase activity"/>
    <property type="evidence" value="ECO:0007669"/>
    <property type="project" value="TreeGrafter"/>
</dbReference>
<dbReference type="Pfam" id="PF07714">
    <property type="entry name" value="PK_Tyr_Ser-Thr"/>
    <property type="match status" value="1"/>
</dbReference>
<dbReference type="GO" id="GO:0043235">
    <property type="term" value="C:receptor complex"/>
    <property type="evidence" value="ECO:0007669"/>
    <property type="project" value="TreeGrafter"/>
</dbReference>
<dbReference type="InterPro" id="IPR000719">
    <property type="entry name" value="Prot_kinase_dom"/>
</dbReference>
<feature type="domain" description="SH3" evidence="3">
    <location>
        <begin position="101"/>
        <end position="161"/>
    </location>
</feature>
<dbReference type="InterPro" id="IPR020635">
    <property type="entry name" value="Tyr_kinase_cat_dom"/>
</dbReference>